<keyword evidence="1" id="KW-1133">Transmembrane helix</keyword>
<comment type="caution">
    <text evidence="2">The sequence shown here is derived from an EMBL/GenBank/DDBJ whole genome shotgun (WGS) entry which is preliminary data.</text>
</comment>
<dbReference type="EMBL" id="CACSLK010013607">
    <property type="protein sequence ID" value="CAA0815846.1"/>
    <property type="molecule type" value="Genomic_DNA"/>
</dbReference>
<reference evidence="2" key="1">
    <citation type="submission" date="2019-12" db="EMBL/GenBank/DDBJ databases">
        <authorList>
            <person name="Scholes J."/>
        </authorList>
    </citation>
    <scope>NUCLEOTIDE SEQUENCE</scope>
</reference>
<evidence type="ECO:0000256" key="1">
    <source>
        <dbReference type="SAM" id="Phobius"/>
    </source>
</evidence>
<proteinExistence type="predicted"/>
<protein>
    <submittedName>
        <fullName evidence="2">Mitochondrial substrate carrier family protein</fullName>
    </submittedName>
</protein>
<organism evidence="2 3">
    <name type="scientific">Striga hermonthica</name>
    <name type="common">Purple witchweed</name>
    <name type="synonym">Buchnera hermonthica</name>
    <dbReference type="NCBI Taxonomy" id="68872"/>
    <lineage>
        <taxon>Eukaryota</taxon>
        <taxon>Viridiplantae</taxon>
        <taxon>Streptophyta</taxon>
        <taxon>Embryophyta</taxon>
        <taxon>Tracheophyta</taxon>
        <taxon>Spermatophyta</taxon>
        <taxon>Magnoliopsida</taxon>
        <taxon>eudicotyledons</taxon>
        <taxon>Gunneridae</taxon>
        <taxon>Pentapetalae</taxon>
        <taxon>asterids</taxon>
        <taxon>lamiids</taxon>
        <taxon>Lamiales</taxon>
        <taxon>Orobanchaceae</taxon>
        <taxon>Buchnereae</taxon>
        <taxon>Striga</taxon>
    </lineage>
</organism>
<accession>A0A9N7MU50</accession>
<keyword evidence="3" id="KW-1185">Reference proteome</keyword>
<sequence length="102" mass="11183">MATDAPAKFQKLELIPVPHHHTEHHPETLATTASAHDGLHFWQFMIGGSIAGMAVYMAMSMSASILASTSSISFHKSAFWRFSSQVVGSKLIVSFLKSFKSF</sequence>
<evidence type="ECO:0000313" key="2">
    <source>
        <dbReference type="EMBL" id="CAA0815846.1"/>
    </source>
</evidence>
<dbReference type="AlphaFoldDB" id="A0A9N7MU50"/>
<feature type="transmembrane region" description="Helical" evidence="1">
    <location>
        <begin position="41"/>
        <end position="66"/>
    </location>
</feature>
<evidence type="ECO:0000313" key="3">
    <source>
        <dbReference type="Proteomes" id="UP001153555"/>
    </source>
</evidence>
<keyword evidence="1" id="KW-0472">Membrane</keyword>
<keyword evidence="1" id="KW-0812">Transmembrane</keyword>
<name>A0A9N7MU50_STRHE</name>
<dbReference type="Proteomes" id="UP001153555">
    <property type="component" value="Unassembled WGS sequence"/>
</dbReference>
<gene>
    <name evidence="2" type="ORF">SHERM_15732</name>
</gene>